<gene>
    <name evidence="1" type="ORF">HNQ39_004608</name>
</gene>
<proteinExistence type="predicted"/>
<keyword evidence="2" id="KW-1185">Reference proteome</keyword>
<dbReference type="Proteomes" id="UP000520814">
    <property type="component" value="Unassembled WGS sequence"/>
</dbReference>
<protein>
    <submittedName>
        <fullName evidence="1">Acyl dehydratase</fullName>
    </submittedName>
</protein>
<name>A0A7W9W9P8_ARMRO</name>
<sequence length="118" mass="12332">MKRRLLGLLVALTVCALSTLIGLTVLTAAATVGMGGNYDMPPPQTEKFVAAAASKLGGKPGLDTGTYSIPVLPWSSVTVKATVTPKSTGSHVELYGHATKVKELKQLLDRQLPPFSGQ</sequence>
<dbReference type="AlphaFoldDB" id="A0A7W9W9P8"/>
<dbReference type="RefSeq" id="WP_184202411.1">
    <property type="nucleotide sequence ID" value="NZ_JACHGW010000004.1"/>
</dbReference>
<dbReference type="EMBL" id="JACHGW010000004">
    <property type="protein sequence ID" value="MBB6052787.1"/>
    <property type="molecule type" value="Genomic_DNA"/>
</dbReference>
<accession>A0A7W9W9P8</accession>
<evidence type="ECO:0000313" key="2">
    <source>
        <dbReference type="Proteomes" id="UP000520814"/>
    </source>
</evidence>
<reference evidence="1 2" key="1">
    <citation type="submission" date="2020-08" db="EMBL/GenBank/DDBJ databases">
        <title>Genomic Encyclopedia of Type Strains, Phase IV (KMG-IV): sequencing the most valuable type-strain genomes for metagenomic binning, comparative biology and taxonomic classification.</title>
        <authorList>
            <person name="Goeker M."/>
        </authorList>
    </citation>
    <scope>NUCLEOTIDE SEQUENCE [LARGE SCALE GENOMIC DNA]</scope>
    <source>
        <strain evidence="1 2">DSM 23562</strain>
    </source>
</reference>
<organism evidence="1 2">
    <name type="scientific">Armatimonas rosea</name>
    <dbReference type="NCBI Taxonomy" id="685828"/>
    <lineage>
        <taxon>Bacteria</taxon>
        <taxon>Bacillati</taxon>
        <taxon>Armatimonadota</taxon>
        <taxon>Armatimonadia</taxon>
        <taxon>Armatimonadales</taxon>
        <taxon>Armatimonadaceae</taxon>
        <taxon>Armatimonas</taxon>
    </lineage>
</organism>
<comment type="caution">
    <text evidence="1">The sequence shown here is derived from an EMBL/GenBank/DDBJ whole genome shotgun (WGS) entry which is preliminary data.</text>
</comment>
<evidence type="ECO:0000313" key="1">
    <source>
        <dbReference type="EMBL" id="MBB6052787.1"/>
    </source>
</evidence>